<dbReference type="InterPro" id="IPR044665">
    <property type="entry name" value="E_coli_cyclophilin_A-like"/>
</dbReference>
<evidence type="ECO:0000313" key="6">
    <source>
        <dbReference type="EMBL" id="MUH73306.1"/>
    </source>
</evidence>
<evidence type="ECO:0000259" key="5">
    <source>
        <dbReference type="PROSITE" id="PS50072"/>
    </source>
</evidence>
<comment type="caution">
    <text evidence="6">The sequence shown here is derived from an EMBL/GenBank/DDBJ whole genome shotgun (WGS) entry which is preliminary data.</text>
</comment>
<evidence type="ECO:0000313" key="7">
    <source>
        <dbReference type="Proteomes" id="UP000439994"/>
    </source>
</evidence>
<dbReference type="PANTHER" id="PTHR43246">
    <property type="entry name" value="PEPTIDYL-PROLYL CIS-TRANS ISOMERASE CYP38, CHLOROPLASTIC"/>
    <property type="match status" value="1"/>
</dbReference>
<evidence type="ECO:0000256" key="1">
    <source>
        <dbReference type="ARBA" id="ARBA00013194"/>
    </source>
</evidence>
<reference evidence="6 7" key="1">
    <citation type="submission" date="2019-11" db="EMBL/GenBank/DDBJ databases">
        <title>P. haliotis isolates from Z. marina roots.</title>
        <authorList>
            <person name="Cohen M."/>
            <person name="Jospin G."/>
            <person name="Eisen J.A."/>
            <person name="Coil D.A."/>
        </authorList>
    </citation>
    <scope>NUCLEOTIDE SEQUENCE [LARGE SCALE GENOMIC DNA]</scope>
    <source>
        <strain evidence="6 7">UCD-MCMsp1aY</strain>
    </source>
</reference>
<dbReference type="PROSITE" id="PS50072">
    <property type="entry name" value="CSA_PPIASE_2"/>
    <property type="match status" value="1"/>
</dbReference>
<dbReference type="EC" id="5.2.1.8" evidence="1"/>
<protein>
    <recommendedName>
        <fullName evidence="1">peptidylprolyl isomerase</fullName>
        <ecNumber evidence="1">5.2.1.8</ecNumber>
    </recommendedName>
</protein>
<dbReference type="InterPro" id="IPR029000">
    <property type="entry name" value="Cyclophilin-like_dom_sf"/>
</dbReference>
<keyword evidence="4" id="KW-0732">Signal</keyword>
<dbReference type="AlphaFoldDB" id="A0A6N8F9X9"/>
<evidence type="ECO:0000256" key="3">
    <source>
        <dbReference type="ARBA" id="ARBA00023235"/>
    </source>
</evidence>
<feature type="chain" id="PRO_5026990096" description="peptidylprolyl isomerase" evidence="4">
    <location>
        <begin position="28"/>
        <end position="290"/>
    </location>
</feature>
<keyword evidence="2" id="KW-0697">Rotamase</keyword>
<dbReference type="GO" id="GO:0003755">
    <property type="term" value="F:peptidyl-prolyl cis-trans isomerase activity"/>
    <property type="evidence" value="ECO:0007669"/>
    <property type="project" value="UniProtKB-KW"/>
</dbReference>
<dbReference type="Pfam" id="PF00160">
    <property type="entry name" value="Pro_isomerase"/>
    <property type="match status" value="1"/>
</dbReference>
<proteinExistence type="predicted"/>
<keyword evidence="7" id="KW-1185">Reference proteome</keyword>
<feature type="signal peptide" evidence="4">
    <location>
        <begin position="1"/>
        <end position="27"/>
    </location>
</feature>
<dbReference type="Proteomes" id="UP000439994">
    <property type="component" value="Unassembled WGS sequence"/>
</dbReference>
<accession>A0A6N8F9X9</accession>
<dbReference type="InterPro" id="IPR002130">
    <property type="entry name" value="Cyclophilin-type_PPIase_dom"/>
</dbReference>
<feature type="domain" description="PPIase cyclophilin-type" evidence="5">
    <location>
        <begin position="36"/>
        <end position="233"/>
    </location>
</feature>
<keyword evidence="3 6" id="KW-0413">Isomerase</keyword>
<evidence type="ECO:0000256" key="4">
    <source>
        <dbReference type="SAM" id="SignalP"/>
    </source>
</evidence>
<dbReference type="Gene3D" id="2.40.100.10">
    <property type="entry name" value="Cyclophilin-like"/>
    <property type="match status" value="1"/>
</dbReference>
<sequence length="290" mass="31996">MKLWTAAVFTLSIIASQFIAFSTSANAEPEYLPVEQSSLVYMETNIGQVIIQLTDLQSPMAAKQFSNLVTEGFYHNQSFYRVIDGFVAQAGEMDYEKGVSKKSNFRRPISAEFTNVSNEQSGFQVVQSPALLAPETGYWHNFPAGQDPSTKERWLLHCPGAVAMARNNDPDSSSTEFYIVIGQAPRHLDRNMSVIGRVVHGMSIVQAMNRGERAEGGIVKPKSEQVKILSAAIGSSLSKAQQKNIRIANTKSDKFIKRINNAKHNPGPFLVYPGNGNVDVCYYQPSIKIG</sequence>
<organism evidence="6 7">
    <name type="scientific">Psychrosphaera haliotis</name>
    <dbReference type="NCBI Taxonomy" id="555083"/>
    <lineage>
        <taxon>Bacteria</taxon>
        <taxon>Pseudomonadati</taxon>
        <taxon>Pseudomonadota</taxon>
        <taxon>Gammaproteobacteria</taxon>
        <taxon>Alteromonadales</taxon>
        <taxon>Pseudoalteromonadaceae</taxon>
        <taxon>Psychrosphaera</taxon>
    </lineage>
</organism>
<dbReference type="RefSeq" id="WP_155696497.1">
    <property type="nucleotide sequence ID" value="NZ_WOCD01000005.1"/>
</dbReference>
<evidence type="ECO:0000256" key="2">
    <source>
        <dbReference type="ARBA" id="ARBA00023110"/>
    </source>
</evidence>
<gene>
    <name evidence="6" type="ORF">GNP35_12915</name>
</gene>
<name>A0A6N8F9X9_9GAMM</name>
<dbReference type="OrthoDB" id="9807797at2"/>
<dbReference type="EMBL" id="WOCD01000005">
    <property type="protein sequence ID" value="MUH73306.1"/>
    <property type="molecule type" value="Genomic_DNA"/>
</dbReference>
<dbReference type="SUPFAM" id="SSF50891">
    <property type="entry name" value="Cyclophilin-like"/>
    <property type="match status" value="1"/>
</dbReference>